<dbReference type="SUPFAM" id="SSF52374">
    <property type="entry name" value="Nucleotidylyl transferase"/>
    <property type="match status" value="1"/>
</dbReference>
<dbReference type="Proteomes" id="UP001491310">
    <property type="component" value="Unassembled WGS sequence"/>
</dbReference>
<dbReference type="InterPro" id="IPR015413">
    <property type="entry name" value="Methionyl/Leucyl_tRNA_Synth"/>
</dbReference>
<dbReference type="CDD" id="cd07957">
    <property type="entry name" value="Anticodon_Ia_Met"/>
    <property type="match status" value="1"/>
</dbReference>
<evidence type="ECO:0000256" key="7">
    <source>
        <dbReference type="RuleBase" id="RU363039"/>
    </source>
</evidence>
<keyword evidence="3 7" id="KW-0547">Nucleotide-binding</keyword>
<reference evidence="10 11" key="1">
    <citation type="journal article" date="2024" name="Nat. Commun.">
        <title>Phylogenomics reveals the evolutionary origins of lichenization in chlorophyte algae.</title>
        <authorList>
            <person name="Puginier C."/>
            <person name="Libourel C."/>
            <person name="Otte J."/>
            <person name="Skaloud P."/>
            <person name="Haon M."/>
            <person name="Grisel S."/>
            <person name="Petersen M."/>
            <person name="Berrin J.G."/>
            <person name="Delaux P.M."/>
            <person name="Dal Grande F."/>
            <person name="Keller J."/>
        </authorList>
    </citation>
    <scope>NUCLEOTIDE SEQUENCE [LARGE SCALE GENOMIC DNA]</scope>
    <source>
        <strain evidence="10 11">SAG 216-7</strain>
    </source>
</reference>
<dbReference type="PANTHER" id="PTHR43326">
    <property type="entry name" value="METHIONYL-TRNA SYNTHETASE"/>
    <property type="match status" value="1"/>
</dbReference>
<evidence type="ECO:0000256" key="3">
    <source>
        <dbReference type="ARBA" id="ARBA00022741"/>
    </source>
</evidence>
<dbReference type="InterPro" id="IPR033911">
    <property type="entry name" value="MetRS_core"/>
</dbReference>
<keyword evidence="4 7" id="KW-0067">ATP-binding</keyword>
<dbReference type="CDD" id="cd00814">
    <property type="entry name" value="MetRS_core"/>
    <property type="match status" value="1"/>
</dbReference>
<dbReference type="InterPro" id="IPR009080">
    <property type="entry name" value="tRNAsynth_Ia_anticodon-bd"/>
</dbReference>
<evidence type="ECO:0000259" key="8">
    <source>
        <dbReference type="Pfam" id="PF09334"/>
    </source>
</evidence>
<dbReference type="HAMAP" id="MF_01228">
    <property type="entry name" value="Met_tRNA_synth_type2"/>
    <property type="match status" value="1"/>
</dbReference>
<feature type="domain" description="Methionyl/Leucyl tRNA synthetase" evidence="8">
    <location>
        <begin position="220"/>
        <end position="440"/>
    </location>
</feature>
<dbReference type="Pfam" id="PF09334">
    <property type="entry name" value="tRNA-synt_1g"/>
    <property type="match status" value="1"/>
</dbReference>
<gene>
    <name evidence="10" type="ORF">WJX75_001862</name>
</gene>
<name>A0ABR2YKF0_9CHLO</name>
<accession>A0ABR2YKF0</accession>
<evidence type="ECO:0000256" key="1">
    <source>
        <dbReference type="ARBA" id="ARBA00012838"/>
    </source>
</evidence>
<dbReference type="Pfam" id="PF19303">
    <property type="entry name" value="Anticodon_3"/>
    <property type="match status" value="1"/>
</dbReference>
<dbReference type="NCBIfam" id="TIGR00398">
    <property type="entry name" value="metG"/>
    <property type="match status" value="1"/>
</dbReference>
<dbReference type="InterPro" id="IPR014758">
    <property type="entry name" value="Met-tRNA_synth"/>
</dbReference>
<dbReference type="Gene3D" id="1.10.730.10">
    <property type="entry name" value="Isoleucyl-tRNA Synthetase, Domain 1"/>
    <property type="match status" value="1"/>
</dbReference>
<dbReference type="Gene3D" id="3.40.50.620">
    <property type="entry name" value="HUPs"/>
    <property type="match status" value="1"/>
</dbReference>
<organism evidence="10 11">
    <name type="scientific">Coccomyxa subellipsoidea</name>
    <dbReference type="NCBI Taxonomy" id="248742"/>
    <lineage>
        <taxon>Eukaryota</taxon>
        <taxon>Viridiplantae</taxon>
        <taxon>Chlorophyta</taxon>
        <taxon>core chlorophytes</taxon>
        <taxon>Trebouxiophyceae</taxon>
        <taxon>Trebouxiophyceae incertae sedis</taxon>
        <taxon>Coccomyxaceae</taxon>
        <taxon>Coccomyxa</taxon>
    </lineage>
</organism>
<dbReference type="SUPFAM" id="SSF47323">
    <property type="entry name" value="Anticodon-binding domain of a subclass of class I aminoacyl-tRNA synthetases"/>
    <property type="match status" value="1"/>
</dbReference>
<keyword evidence="2 7" id="KW-0436">Ligase</keyword>
<dbReference type="InterPro" id="IPR014729">
    <property type="entry name" value="Rossmann-like_a/b/a_fold"/>
</dbReference>
<comment type="similarity">
    <text evidence="7">Belongs to the class-I aminoacyl-tRNA synthetase family.</text>
</comment>
<keyword evidence="5 7" id="KW-0648">Protein biosynthesis</keyword>
<dbReference type="EC" id="6.1.1.10" evidence="1"/>
<evidence type="ECO:0000259" key="9">
    <source>
        <dbReference type="Pfam" id="PF19303"/>
    </source>
</evidence>
<keyword evidence="6 7" id="KW-0030">Aminoacyl-tRNA synthetase</keyword>
<feature type="domain" description="Methionyl-tRNA synthetase anticodon-binding" evidence="9">
    <location>
        <begin position="452"/>
        <end position="598"/>
    </location>
</feature>
<evidence type="ECO:0000313" key="11">
    <source>
        <dbReference type="Proteomes" id="UP001491310"/>
    </source>
</evidence>
<dbReference type="Gene3D" id="2.170.220.10">
    <property type="match status" value="1"/>
</dbReference>
<keyword evidence="11" id="KW-1185">Reference proteome</keyword>
<evidence type="ECO:0000256" key="6">
    <source>
        <dbReference type="ARBA" id="ARBA00023146"/>
    </source>
</evidence>
<dbReference type="InterPro" id="IPR023457">
    <property type="entry name" value="Met-tRNA_synth_2"/>
</dbReference>
<evidence type="ECO:0000256" key="2">
    <source>
        <dbReference type="ARBA" id="ARBA00022598"/>
    </source>
</evidence>
<protein>
    <recommendedName>
        <fullName evidence="1">methionine--tRNA ligase</fullName>
        <ecNumber evidence="1">6.1.1.10</ecNumber>
    </recommendedName>
</protein>
<evidence type="ECO:0000256" key="5">
    <source>
        <dbReference type="ARBA" id="ARBA00022917"/>
    </source>
</evidence>
<dbReference type="InterPro" id="IPR041872">
    <property type="entry name" value="Anticodon_Met"/>
</dbReference>
<dbReference type="EMBL" id="JALJOT010000009">
    <property type="protein sequence ID" value="KAK9907345.1"/>
    <property type="molecule type" value="Genomic_DNA"/>
</dbReference>
<dbReference type="PRINTS" id="PR01041">
    <property type="entry name" value="TRNASYNTHMET"/>
</dbReference>
<evidence type="ECO:0000313" key="10">
    <source>
        <dbReference type="EMBL" id="KAK9907345.1"/>
    </source>
</evidence>
<dbReference type="PANTHER" id="PTHR43326:SF1">
    <property type="entry name" value="METHIONINE--TRNA LIGASE, MITOCHONDRIAL"/>
    <property type="match status" value="1"/>
</dbReference>
<sequence length="609" mass="67249">MAALHGSREAFLAAYPLHASRKISWSSWNLLRLRAQGTRVARDYHVLEDIRTRNQRLSSSICRACSNYATESTIASDRDHFFATTPLYYVNAEPHMGSAYTTMAADAITRFQRLRGKRVSFVTGTDEHGEKIAEAAAKKGQEPQQHCDGVVASFKGLWEEMDIQYDSFIRTTDAKHAVVVRAILDRVWEKGDIYKAKYEGYYCVGCEAYKDDSEMEGDHACPIHKTRCVEREEENYFFALSKYQQQIQRLIEEDKSFVQPAARRNEVLGWVEAGLRDFSISRAAVSWGIPIPRDPAQTVYVWFDALLGYMSALLPEGIEPAEAELASRGWPADVHIVGKDILRFHAVYWPGMLLSAGLPLPRKIFAHGFLTKDGMKMGKSLGNILEPRKLLAAYGSDAVRFYFLKEVVFGQDGDFSEQRFRDIVNAFLANSVGNLLNRTLGLLRKNCAGTLPAAAASVPADNPLRAVAELEVTAAAEAYKELRLHDALEAVVAIANRGNLYMEQVAPWTAFKKGTDEEKQAAELALVTVLEAVRIVAVLLSPVTPRLSGEIYGALGYAPEAYEGLSWGDASWGGLSEGQATPPPKPVFARLEGDLVTEIAASKGAAVAA</sequence>
<comment type="caution">
    <text evidence="10">The sequence shown here is derived from an EMBL/GenBank/DDBJ whole genome shotgun (WGS) entry which is preliminary data.</text>
</comment>
<proteinExistence type="inferred from homology"/>
<evidence type="ECO:0000256" key="4">
    <source>
        <dbReference type="ARBA" id="ARBA00022840"/>
    </source>
</evidence>